<organism evidence="4 5">
    <name type="scientific">Desulfoferula mesophila</name>
    <dbReference type="NCBI Taxonomy" id="3058419"/>
    <lineage>
        <taxon>Bacteria</taxon>
        <taxon>Pseudomonadati</taxon>
        <taxon>Thermodesulfobacteriota</taxon>
        <taxon>Desulfarculia</taxon>
        <taxon>Desulfarculales</taxon>
        <taxon>Desulfarculaceae</taxon>
        <taxon>Desulfoferula</taxon>
    </lineage>
</organism>
<dbReference type="InterPro" id="IPR051804">
    <property type="entry name" value="Carb_Metab_Reg_Kinase/Isom"/>
</dbReference>
<dbReference type="RefSeq" id="WP_338600505.1">
    <property type="nucleotide sequence ID" value="NZ_AP028679.1"/>
</dbReference>
<evidence type="ECO:0000256" key="1">
    <source>
        <dbReference type="ARBA" id="ARBA00022723"/>
    </source>
</evidence>
<dbReference type="Pfam" id="PF20511">
    <property type="entry name" value="PMI_typeI_cat"/>
    <property type="match status" value="1"/>
</dbReference>
<dbReference type="InterPro" id="IPR011051">
    <property type="entry name" value="RmlC_Cupin_sf"/>
</dbReference>
<keyword evidence="4" id="KW-0413">Isomerase</keyword>
<proteinExistence type="predicted"/>
<protein>
    <submittedName>
        <fullName evidence="4">Mannose-6-phosphate isomerase, class I</fullName>
    </submittedName>
</protein>
<dbReference type="PANTHER" id="PTHR42742">
    <property type="entry name" value="TRANSCRIPTIONAL REPRESSOR MPRA"/>
    <property type="match status" value="1"/>
</dbReference>
<reference evidence="5" key="1">
    <citation type="journal article" date="2023" name="Arch. Microbiol.">
        <title>Desulfoferula mesophilus gen. nov. sp. nov., a mesophilic sulfate-reducing bacterium isolated from a brackish lake sediment.</title>
        <authorList>
            <person name="Watanabe T."/>
            <person name="Yabe T."/>
            <person name="Tsuji J.M."/>
            <person name="Fukui M."/>
        </authorList>
    </citation>
    <scope>NUCLEOTIDE SEQUENCE [LARGE SCALE GENOMIC DNA]</scope>
    <source>
        <strain evidence="5">12FAK</strain>
    </source>
</reference>
<dbReference type="KEGG" id="dmp:FAK_27760"/>
<feature type="domain" description="Phosphomannose isomerase type I catalytic" evidence="3">
    <location>
        <begin position="38"/>
        <end position="110"/>
    </location>
</feature>
<evidence type="ECO:0000313" key="4">
    <source>
        <dbReference type="EMBL" id="BEQ15710.1"/>
    </source>
</evidence>
<dbReference type="GO" id="GO:0008270">
    <property type="term" value="F:zinc ion binding"/>
    <property type="evidence" value="ECO:0007669"/>
    <property type="project" value="InterPro"/>
</dbReference>
<dbReference type="AlphaFoldDB" id="A0AAU9EI73"/>
<accession>A0AAU9EI73</accession>
<dbReference type="CDD" id="cd07010">
    <property type="entry name" value="cupin_PMI_type_I_N_bac"/>
    <property type="match status" value="1"/>
</dbReference>
<dbReference type="SUPFAM" id="SSF51182">
    <property type="entry name" value="RmlC-like cupins"/>
    <property type="match status" value="1"/>
</dbReference>
<gene>
    <name evidence="4" type="primary">pmi</name>
    <name evidence="4" type="ORF">FAK_27760</name>
</gene>
<evidence type="ECO:0000259" key="3">
    <source>
        <dbReference type="Pfam" id="PF20511"/>
    </source>
</evidence>
<dbReference type="Proteomes" id="UP001366166">
    <property type="component" value="Chromosome"/>
</dbReference>
<dbReference type="EMBL" id="AP028679">
    <property type="protein sequence ID" value="BEQ15710.1"/>
    <property type="molecule type" value="Genomic_DNA"/>
</dbReference>
<dbReference type="PANTHER" id="PTHR42742:SF3">
    <property type="entry name" value="FRUCTOKINASE"/>
    <property type="match status" value="1"/>
</dbReference>
<evidence type="ECO:0000256" key="2">
    <source>
        <dbReference type="ARBA" id="ARBA00022833"/>
    </source>
</evidence>
<keyword evidence="2" id="KW-0862">Zinc</keyword>
<dbReference type="InterPro" id="IPR014710">
    <property type="entry name" value="RmlC-like_jellyroll"/>
</dbReference>
<evidence type="ECO:0000313" key="5">
    <source>
        <dbReference type="Proteomes" id="UP001366166"/>
    </source>
</evidence>
<keyword evidence="1" id="KW-0479">Metal-binding</keyword>
<name>A0AAU9EI73_9BACT</name>
<sequence length="333" mass="35591">MSLPFGPLRLIPVFLPKVWAEPHFPEPWASRLGVPLGIGEVWLASDRLHVTKVAAGPLVGQGLDRVVAQWPDYILGPGAAPGFPLLLKLLNVGQWLSVQVHPDDPTAARLENEPWGKGEAWHILHAQTGAQLVHGLSAGADARQVAQAAAENRLPEILAKVPANSGDTFDVPAGTLHTTGPGLLILEVQQASDLTYRLYDWDRPGPDGKPRPLHLQRALEALKPSGPGEPTPSRTLSPPPWQVQSLVTTASFGLLKYAIMGKGALERPGGGPGLLWVERGRGKLGFPGGEHPQEQLRPGQCWLLPAGLAPAMVEPAEDMIFYQAWAPGPGESA</sequence>
<keyword evidence="5" id="KW-1185">Reference proteome</keyword>
<dbReference type="InterPro" id="IPR046457">
    <property type="entry name" value="PMI_typeI_cat"/>
</dbReference>
<dbReference type="Gene3D" id="2.60.120.10">
    <property type="entry name" value="Jelly Rolls"/>
    <property type="match status" value="1"/>
</dbReference>
<dbReference type="GO" id="GO:0004476">
    <property type="term" value="F:mannose-6-phosphate isomerase activity"/>
    <property type="evidence" value="ECO:0007669"/>
    <property type="project" value="InterPro"/>
</dbReference>